<dbReference type="GO" id="GO:0005737">
    <property type="term" value="C:cytoplasm"/>
    <property type="evidence" value="ECO:0007669"/>
    <property type="project" value="UniProtKB-SubCell"/>
</dbReference>
<keyword evidence="6" id="KW-0963">Cytoplasm</keyword>
<dbReference type="GO" id="GO:0016787">
    <property type="term" value="F:hydrolase activity"/>
    <property type="evidence" value="ECO:0007669"/>
    <property type="project" value="UniProtKB-KW"/>
</dbReference>
<keyword evidence="9" id="KW-0378">Hydrolase</keyword>
<evidence type="ECO:0000256" key="1">
    <source>
        <dbReference type="ARBA" id="ARBA00001968"/>
    </source>
</evidence>
<evidence type="ECO:0000256" key="7">
    <source>
        <dbReference type="ARBA" id="ARBA00022722"/>
    </source>
</evidence>
<comment type="subcellular location">
    <subcellularLocation>
        <location evidence="3">Cytoplasm</location>
    </subcellularLocation>
    <subcellularLocation>
        <location evidence="2">Nucleus</location>
    </subcellularLocation>
</comment>
<keyword evidence="10" id="KW-0539">Nucleus</keyword>
<reference evidence="15" key="1">
    <citation type="submission" date="2025-08" db="UniProtKB">
        <authorList>
            <consortium name="RefSeq"/>
        </authorList>
    </citation>
    <scope>IDENTIFICATION</scope>
    <source>
        <tissue evidence="15">Whole organism</tissue>
    </source>
</reference>
<keyword evidence="7" id="KW-0540">Nuclease</keyword>
<dbReference type="GO" id="GO:0005634">
    <property type="term" value="C:nucleus"/>
    <property type="evidence" value="ECO:0007669"/>
    <property type="project" value="UniProtKB-SubCell"/>
</dbReference>
<dbReference type="Pfam" id="PF13359">
    <property type="entry name" value="DDE_Tnp_4"/>
    <property type="match status" value="1"/>
</dbReference>
<dbReference type="InterPro" id="IPR026103">
    <property type="entry name" value="HARBI1_animal"/>
</dbReference>
<dbReference type="RefSeq" id="XP_026280131.1">
    <property type="nucleotide sequence ID" value="XM_026424346.2"/>
</dbReference>
<dbReference type="Proteomes" id="UP000504606">
    <property type="component" value="Unplaced"/>
</dbReference>
<dbReference type="PRINTS" id="PR02086">
    <property type="entry name" value="PUTNUCHARBI1"/>
</dbReference>
<evidence type="ECO:0000256" key="9">
    <source>
        <dbReference type="ARBA" id="ARBA00022801"/>
    </source>
</evidence>
<keyword evidence="8" id="KW-0479">Metal-binding</keyword>
<sequence>MDPILQFAVDLCLESDSDDEECGGHKIRPRFIRDRENHLEDLDEVDFVRRFRMSRRCALIVFELIKHKLEFGSDENFSLSPVNQLLLSLRYYGTGCTQISAGDFSGVSESTSHHIIHRVSCAIAELYQQFIYFPRNEREKQESVDAFHAIAGFPQVIGAIDCTHIKIPSPGGEGAMYYRCRKGYFSLKCQAICNSNLEFMDLVARWPGSVHDVTIFNNSRQRANFEAGLYGDSLLVGDGVYKSRRYLKRPISHPKTLEEELYNQSQIQTRNPVERTIGVWKRRFPVLALGLTVTVDEAMPIIVACAVLHNILRKNGDPQPPDDSALELPMPWDALIAYGQ</sequence>
<comment type="function">
    <text evidence="12">Transposase-derived protein that may have nuclease activity. Does not have transposase activity.</text>
</comment>
<evidence type="ECO:0000256" key="3">
    <source>
        <dbReference type="ARBA" id="ARBA00004496"/>
    </source>
</evidence>
<dbReference type="AlphaFoldDB" id="A0A6J1SNJ4"/>
<dbReference type="KEGG" id="foc:113207692"/>
<comment type="cofactor">
    <cofactor evidence="1">
        <name>a divalent metal cation</name>
        <dbReference type="ChEBI" id="CHEBI:60240"/>
    </cofactor>
</comment>
<evidence type="ECO:0000313" key="14">
    <source>
        <dbReference type="Proteomes" id="UP000504606"/>
    </source>
</evidence>
<evidence type="ECO:0000259" key="13">
    <source>
        <dbReference type="Pfam" id="PF13359"/>
    </source>
</evidence>
<evidence type="ECO:0000256" key="10">
    <source>
        <dbReference type="ARBA" id="ARBA00023242"/>
    </source>
</evidence>
<protein>
    <recommendedName>
        <fullName evidence="5">Putative nuclease HARBI1</fullName>
    </recommendedName>
    <alternativeName>
        <fullName evidence="11">Harbinger transposase-derived nuclease</fullName>
    </alternativeName>
</protein>
<dbReference type="InterPro" id="IPR027806">
    <property type="entry name" value="HARBI1_dom"/>
</dbReference>
<evidence type="ECO:0000256" key="4">
    <source>
        <dbReference type="ARBA" id="ARBA00006958"/>
    </source>
</evidence>
<comment type="similarity">
    <text evidence="4">Belongs to the HARBI1 family.</text>
</comment>
<dbReference type="OrthoDB" id="6740069at2759"/>
<accession>A0A6J1SNJ4</accession>
<evidence type="ECO:0000256" key="2">
    <source>
        <dbReference type="ARBA" id="ARBA00004123"/>
    </source>
</evidence>
<gene>
    <name evidence="15" type="primary">LOC113207692</name>
</gene>
<evidence type="ECO:0000256" key="5">
    <source>
        <dbReference type="ARBA" id="ARBA00015519"/>
    </source>
</evidence>
<feature type="domain" description="DDE Tnp4" evidence="13">
    <location>
        <begin position="160"/>
        <end position="310"/>
    </location>
</feature>
<dbReference type="InterPro" id="IPR045249">
    <property type="entry name" value="HARBI1-like"/>
</dbReference>
<dbReference type="PANTHER" id="PTHR22930">
    <property type="match status" value="1"/>
</dbReference>
<evidence type="ECO:0000256" key="12">
    <source>
        <dbReference type="ARBA" id="ARBA00045850"/>
    </source>
</evidence>
<name>A0A6J1SNJ4_FRAOC</name>
<evidence type="ECO:0000256" key="11">
    <source>
        <dbReference type="ARBA" id="ARBA00030126"/>
    </source>
</evidence>
<evidence type="ECO:0000313" key="15">
    <source>
        <dbReference type="RefSeq" id="XP_026280131.1"/>
    </source>
</evidence>
<dbReference type="GO" id="GO:0046872">
    <property type="term" value="F:metal ion binding"/>
    <property type="evidence" value="ECO:0007669"/>
    <property type="project" value="UniProtKB-KW"/>
</dbReference>
<dbReference type="PANTHER" id="PTHR22930:SF289">
    <property type="entry name" value="DDE TNP4 DOMAIN-CONTAINING PROTEIN-RELATED"/>
    <property type="match status" value="1"/>
</dbReference>
<proteinExistence type="inferred from homology"/>
<keyword evidence="14" id="KW-1185">Reference proteome</keyword>
<evidence type="ECO:0000256" key="8">
    <source>
        <dbReference type="ARBA" id="ARBA00022723"/>
    </source>
</evidence>
<organism evidence="14 15">
    <name type="scientific">Frankliniella occidentalis</name>
    <name type="common">Western flower thrips</name>
    <name type="synonym">Euthrips occidentalis</name>
    <dbReference type="NCBI Taxonomy" id="133901"/>
    <lineage>
        <taxon>Eukaryota</taxon>
        <taxon>Metazoa</taxon>
        <taxon>Ecdysozoa</taxon>
        <taxon>Arthropoda</taxon>
        <taxon>Hexapoda</taxon>
        <taxon>Insecta</taxon>
        <taxon>Pterygota</taxon>
        <taxon>Neoptera</taxon>
        <taxon>Paraneoptera</taxon>
        <taxon>Thysanoptera</taxon>
        <taxon>Terebrantia</taxon>
        <taxon>Thripoidea</taxon>
        <taxon>Thripidae</taxon>
        <taxon>Frankliniella</taxon>
    </lineage>
</organism>
<dbReference type="GO" id="GO:0004518">
    <property type="term" value="F:nuclease activity"/>
    <property type="evidence" value="ECO:0007669"/>
    <property type="project" value="UniProtKB-KW"/>
</dbReference>
<evidence type="ECO:0000256" key="6">
    <source>
        <dbReference type="ARBA" id="ARBA00022490"/>
    </source>
</evidence>
<dbReference type="GeneID" id="113207692"/>